<dbReference type="Gene3D" id="3.90.226.10">
    <property type="entry name" value="2-enoyl-CoA Hydratase, Chain A, domain 1"/>
    <property type="match status" value="1"/>
</dbReference>
<gene>
    <name evidence="3" type="ORF">Psuf_003760</name>
</gene>
<evidence type="ECO:0000313" key="3">
    <source>
        <dbReference type="EMBL" id="BCB83063.1"/>
    </source>
</evidence>
<organism evidence="3 4">
    <name type="scientific">Phytohabitans suffuscus</name>
    <dbReference type="NCBI Taxonomy" id="624315"/>
    <lineage>
        <taxon>Bacteria</taxon>
        <taxon>Bacillati</taxon>
        <taxon>Actinomycetota</taxon>
        <taxon>Actinomycetes</taxon>
        <taxon>Micromonosporales</taxon>
        <taxon>Micromonosporaceae</taxon>
    </lineage>
</organism>
<evidence type="ECO:0000256" key="1">
    <source>
        <dbReference type="ARBA" id="ARBA00005254"/>
    </source>
</evidence>
<dbReference type="PANTHER" id="PTHR42964:SF1">
    <property type="entry name" value="POLYKETIDE BIOSYNTHESIS ENOYL-COA HYDRATASE PKSH-RELATED"/>
    <property type="match status" value="1"/>
</dbReference>
<comment type="similarity">
    <text evidence="1 2">Belongs to the enoyl-CoA hydratase/isomerase family.</text>
</comment>
<dbReference type="Pfam" id="PF00378">
    <property type="entry name" value="ECH_1"/>
    <property type="match status" value="1"/>
</dbReference>
<dbReference type="GO" id="GO:0003824">
    <property type="term" value="F:catalytic activity"/>
    <property type="evidence" value="ECO:0007669"/>
    <property type="project" value="InterPro"/>
</dbReference>
<dbReference type="InterPro" id="IPR029045">
    <property type="entry name" value="ClpP/crotonase-like_dom_sf"/>
</dbReference>
<proteinExistence type="inferred from homology"/>
<dbReference type="Proteomes" id="UP000503011">
    <property type="component" value="Chromosome"/>
</dbReference>
<dbReference type="AlphaFoldDB" id="A0A6F8YAL3"/>
<reference evidence="3 4" key="2">
    <citation type="submission" date="2020-03" db="EMBL/GenBank/DDBJ databases">
        <authorList>
            <person name="Ichikawa N."/>
            <person name="Kimura A."/>
            <person name="Kitahashi Y."/>
            <person name="Uohara A."/>
        </authorList>
    </citation>
    <scope>NUCLEOTIDE SEQUENCE [LARGE SCALE GENOMIC DNA]</scope>
    <source>
        <strain evidence="3 4">NBRC 105367</strain>
    </source>
</reference>
<dbReference type="InterPro" id="IPR018376">
    <property type="entry name" value="Enoyl-CoA_hyd/isom_CS"/>
</dbReference>
<evidence type="ECO:0000256" key="2">
    <source>
        <dbReference type="RuleBase" id="RU003707"/>
    </source>
</evidence>
<name>A0A6F8YAL3_9ACTN</name>
<dbReference type="EMBL" id="AP022871">
    <property type="protein sequence ID" value="BCB83063.1"/>
    <property type="molecule type" value="Genomic_DNA"/>
</dbReference>
<protein>
    <submittedName>
        <fullName evidence="3">Methylglutaconyl-CoA hydratase</fullName>
    </submittedName>
</protein>
<dbReference type="PROSITE" id="PS00166">
    <property type="entry name" value="ENOYL_COA_HYDRATASE"/>
    <property type="match status" value="1"/>
</dbReference>
<accession>A0A6F8YAL3</accession>
<dbReference type="CDD" id="cd06558">
    <property type="entry name" value="crotonase-like"/>
    <property type="match status" value="1"/>
</dbReference>
<evidence type="ECO:0000313" key="4">
    <source>
        <dbReference type="Proteomes" id="UP000503011"/>
    </source>
</evidence>
<dbReference type="PANTHER" id="PTHR42964">
    <property type="entry name" value="ENOYL-COA HYDRATASE"/>
    <property type="match status" value="1"/>
</dbReference>
<dbReference type="InterPro" id="IPR051683">
    <property type="entry name" value="Enoyl-CoA_Hydratase/Isomerase"/>
</dbReference>
<reference evidence="3 4" key="1">
    <citation type="submission" date="2020-03" db="EMBL/GenBank/DDBJ databases">
        <title>Whole genome shotgun sequence of Phytohabitans suffuscus NBRC 105367.</title>
        <authorList>
            <person name="Komaki H."/>
            <person name="Tamura T."/>
        </authorList>
    </citation>
    <scope>NUCLEOTIDE SEQUENCE [LARGE SCALE GENOMIC DNA]</scope>
    <source>
        <strain evidence="3 4">NBRC 105367</strain>
    </source>
</reference>
<dbReference type="InterPro" id="IPR001753">
    <property type="entry name" value="Enoyl-CoA_hydra/iso"/>
</dbReference>
<sequence>MAYTTIAVTVDGRGAARVTLDRPRRLNAFDDTMLRELEECARDLNDDPAVRVVTLAGEGGNFCAGRDTAELSDVGRRDSGRPIPASGGHESSMFRALEMPTVALLDGAVVGGGLGFALQCDLRIATDRVKLYDGHLRNGMAPSVASWYLPRLTTVGRALRFCAHDRPVPPRELLDLGLVDAVVPVAELDAAHEELIAPFLAADPRLLRHTKALLREAQDETYESSMRRVGLIRAVERLGRAS</sequence>
<dbReference type="KEGG" id="psuu:Psuf_003760"/>
<dbReference type="RefSeq" id="WP_173153123.1">
    <property type="nucleotide sequence ID" value="NZ_AP022871.1"/>
</dbReference>
<keyword evidence="4" id="KW-1185">Reference proteome</keyword>
<dbReference type="SUPFAM" id="SSF52096">
    <property type="entry name" value="ClpP/crotonase"/>
    <property type="match status" value="1"/>
</dbReference>